<comment type="caution">
    <text evidence="2">The sequence shown here is derived from an EMBL/GenBank/DDBJ whole genome shotgun (WGS) entry which is preliminary data.</text>
</comment>
<dbReference type="RefSeq" id="WP_183348932.1">
    <property type="nucleotide sequence ID" value="NZ_JACHEO010000003.1"/>
</dbReference>
<dbReference type="EMBL" id="JACHEO010000003">
    <property type="protein sequence ID" value="MBB5347296.1"/>
    <property type="molecule type" value="Genomic_DNA"/>
</dbReference>
<accession>A0A840UR42</accession>
<feature type="compositionally biased region" description="Polar residues" evidence="1">
    <location>
        <begin position="87"/>
        <end position="96"/>
    </location>
</feature>
<reference evidence="2 3" key="1">
    <citation type="submission" date="2020-08" db="EMBL/GenBank/DDBJ databases">
        <title>Genomic Encyclopedia of Type Strains, Phase IV (KMG-IV): sequencing the most valuable type-strain genomes for metagenomic binning, comparative biology and taxonomic classification.</title>
        <authorList>
            <person name="Goeker M."/>
        </authorList>
    </citation>
    <scope>NUCLEOTIDE SEQUENCE [LARGE SCALE GENOMIC DNA]</scope>
    <source>
        <strain evidence="2 3">DSM 28570</strain>
    </source>
</reference>
<evidence type="ECO:0000256" key="1">
    <source>
        <dbReference type="SAM" id="MobiDB-lite"/>
    </source>
</evidence>
<sequence>MSTTTVSSKQKTDTVGCGSSCRYWNRSSFRCNMRREGVFIPLAHDITTYCLTNNFTSCPRYMAPAVQRPRNLRVNGRETTRRHPSGSALQVIQQPLQAAAPTP</sequence>
<feature type="region of interest" description="Disordered" evidence="1">
    <location>
        <begin position="69"/>
        <end position="103"/>
    </location>
</feature>
<name>A0A840UR42_9BACT</name>
<proteinExistence type="predicted"/>
<evidence type="ECO:0000313" key="3">
    <source>
        <dbReference type="Proteomes" id="UP000539642"/>
    </source>
</evidence>
<gene>
    <name evidence="2" type="ORF">HNQ81_001009</name>
</gene>
<dbReference type="Proteomes" id="UP000539642">
    <property type="component" value="Unassembled WGS sequence"/>
</dbReference>
<evidence type="ECO:0000313" key="2">
    <source>
        <dbReference type="EMBL" id="MBB5347296.1"/>
    </source>
</evidence>
<protein>
    <submittedName>
        <fullName evidence="2">Uncharacterized protein</fullName>
    </submittedName>
</protein>
<organism evidence="2 3">
    <name type="scientific">Desulfoprunum benzoelyticum</name>
    <dbReference type="NCBI Taxonomy" id="1506996"/>
    <lineage>
        <taxon>Bacteria</taxon>
        <taxon>Pseudomonadati</taxon>
        <taxon>Thermodesulfobacteriota</taxon>
        <taxon>Desulfobulbia</taxon>
        <taxon>Desulfobulbales</taxon>
        <taxon>Desulfobulbaceae</taxon>
        <taxon>Desulfoprunum</taxon>
    </lineage>
</organism>
<dbReference type="AlphaFoldDB" id="A0A840UR42"/>
<keyword evidence="3" id="KW-1185">Reference proteome</keyword>